<dbReference type="GeneID" id="94837623"/>
<evidence type="ECO:0000313" key="2">
    <source>
        <dbReference type="EMBL" id="OHT08441.1"/>
    </source>
</evidence>
<dbReference type="EMBL" id="MLAK01000667">
    <property type="protein sequence ID" value="OHT08441.1"/>
    <property type="molecule type" value="Genomic_DNA"/>
</dbReference>
<dbReference type="PROSITE" id="PS51417">
    <property type="entry name" value="ARF"/>
    <property type="match status" value="1"/>
</dbReference>
<dbReference type="InterPro" id="IPR027417">
    <property type="entry name" value="P-loop_NTPase"/>
</dbReference>
<dbReference type="FunFam" id="3.40.50.300:FF:000808">
    <property type="entry name" value="Small GTP-binding protein, putative"/>
    <property type="match status" value="1"/>
</dbReference>
<sequence>MRPVAPDQSALFRVVMIGDSSVGKTSLINKLVYDKFNQQEPSTVGAMFVLHTEALEKERVEMQIWDTAGQEKFRSLGPIYYRNADAAVVVFDFTQKSSFHNLDSWIDSFTDVVGTEAIIIVAGNKSDLPPDPEVSEESAKAWAEQNNFHFFSTSAMTGKGIHEVFHVIGEELLKRKKKNDDIFQVSYQQNQPQERVGSECSC</sequence>
<dbReference type="SMART" id="SM00176">
    <property type="entry name" value="RAN"/>
    <property type="match status" value="1"/>
</dbReference>
<protein>
    <submittedName>
        <fullName evidence="2">Small GTP-binding protein</fullName>
    </submittedName>
</protein>
<dbReference type="Gene3D" id="3.40.50.300">
    <property type="entry name" value="P-loop containing nucleotide triphosphate hydrolases"/>
    <property type="match status" value="1"/>
</dbReference>
<evidence type="ECO:0000256" key="1">
    <source>
        <dbReference type="ARBA" id="ARBA00022741"/>
    </source>
</evidence>
<dbReference type="Pfam" id="PF00071">
    <property type="entry name" value="Ras"/>
    <property type="match status" value="1"/>
</dbReference>
<proteinExistence type="predicted"/>
<dbReference type="PANTHER" id="PTHR47978">
    <property type="match status" value="1"/>
</dbReference>
<evidence type="ECO:0000313" key="3">
    <source>
        <dbReference type="Proteomes" id="UP000179807"/>
    </source>
</evidence>
<comment type="caution">
    <text evidence="2">The sequence shown here is derived from an EMBL/GenBank/DDBJ whole genome shotgun (WGS) entry which is preliminary data.</text>
</comment>
<dbReference type="SUPFAM" id="SSF52540">
    <property type="entry name" value="P-loop containing nucleoside triphosphate hydrolases"/>
    <property type="match status" value="1"/>
</dbReference>
<dbReference type="Proteomes" id="UP000179807">
    <property type="component" value="Unassembled WGS sequence"/>
</dbReference>
<keyword evidence="3" id="KW-1185">Reference proteome</keyword>
<dbReference type="PRINTS" id="PR00449">
    <property type="entry name" value="RASTRNSFRMNG"/>
</dbReference>
<dbReference type="PROSITE" id="PS51420">
    <property type="entry name" value="RHO"/>
    <property type="match status" value="1"/>
</dbReference>
<dbReference type="CDD" id="cd00154">
    <property type="entry name" value="Rab"/>
    <property type="match status" value="1"/>
</dbReference>
<name>A0A1J4KAH5_9EUKA</name>
<accession>A0A1J4KAH5</accession>
<dbReference type="InterPro" id="IPR001806">
    <property type="entry name" value="Small_GTPase"/>
</dbReference>
<dbReference type="PROSITE" id="PS51421">
    <property type="entry name" value="RAS"/>
    <property type="match status" value="1"/>
</dbReference>
<dbReference type="InterPro" id="IPR005225">
    <property type="entry name" value="Small_GTP-bd"/>
</dbReference>
<dbReference type="OrthoDB" id="6490854at2759"/>
<dbReference type="SMART" id="SM00175">
    <property type="entry name" value="RAB"/>
    <property type="match status" value="1"/>
</dbReference>
<dbReference type="SMART" id="SM00173">
    <property type="entry name" value="RAS"/>
    <property type="match status" value="1"/>
</dbReference>
<dbReference type="SMART" id="SM00174">
    <property type="entry name" value="RHO"/>
    <property type="match status" value="1"/>
</dbReference>
<gene>
    <name evidence="2" type="ORF">TRFO_23040</name>
</gene>
<organism evidence="2 3">
    <name type="scientific">Tritrichomonas foetus</name>
    <dbReference type="NCBI Taxonomy" id="1144522"/>
    <lineage>
        <taxon>Eukaryota</taxon>
        <taxon>Metamonada</taxon>
        <taxon>Parabasalia</taxon>
        <taxon>Tritrichomonadida</taxon>
        <taxon>Tritrichomonadidae</taxon>
        <taxon>Tritrichomonas</taxon>
    </lineage>
</organism>
<keyword evidence="1" id="KW-0547">Nucleotide-binding</keyword>
<dbReference type="SMART" id="SM00177">
    <property type="entry name" value="ARF"/>
    <property type="match status" value="1"/>
</dbReference>
<dbReference type="NCBIfam" id="TIGR00231">
    <property type="entry name" value="small_GTP"/>
    <property type="match status" value="1"/>
</dbReference>
<dbReference type="VEuPathDB" id="TrichDB:TRFO_23040"/>
<dbReference type="GO" id="GO:0005525">
    <property type="term" value="F:GTP binding"/>
    <property type="evidence" value="ECO:0007669"/>
    <property type="project" value="InterPro"/>
</dbReference>
<dbReference type="RefSeq" id="XP_068361577.1">
    <property type="nucleotide sequence ID" value="XM_068502919.1"/>
</dbReference>
<reference evidence="2" key="1">
    <citation type="submission" date="2016-10" db="EMBL/GenBank/DDBJ databases">
        <authorList>
            <person name="Benchimol M."/>
            <person name="Almeida L.G."/>
            <person name="Vasconcelos A.T."/>
            <person name="Perreira-Neves A."/>
            <person name="Rosa I.A."/>
            <person name="Tasca T."/>
            <person name="Bogo M.R."/>
            <person name="de Souza W."/>
        </authorList>
    </citation>
    <scope>NUCLEOTIDE SEQUENCE [LARGE SCALE GENOMIC DNA]</scope>
    <source>
        <strain evidence="2">K</strain>
    </source>
</reference>
<dbReference type="GO" id="GO:0003924">
    <property type="term" value="F:GTPase activity"/>
    <property type="evidence" value="ECO:0007669"/>
    <property type="project" value="InterPro"/>
</dbReference>
<dbReference type="AlphaFoldDB" id="A0A1J4KAH5"/>
<dbReference type="PROSITE" id="PS51419">
    <property type="entry name" value="RAB"/>
    <property type="match status" value="1"/>
</dbReference>